<proteinExistence type="predicted"/>
<dbReference type="EMBL" id="HACG01004670">
    <property type="protein sequence ID" value="CEK51535.1"/>
    <property type="molecule type" value="Transcribed_RNA"/>
</dbReference>
<feature type="non-terminal residue" evidence="2">
    <location>
        <position position="89"/>
    </location>
</feature>
<feature type="non-terminal residue" evidence="2">
    <location>
        <position position="1"/>
    </location>
</feature>
<accession>A0A0B6Y7W5</accession>
<name>A0A0B6Y7W5_9EUPU</name>
<feature type="region of interest" description="Disordered" evidence="1">
    <location>
        <begin position="64"/>
        <end position="89"/>
    </location>
</feature>
<organism evidence="2">
    <name type="scientific">Arion vulgaris</name>
    <dbReference type="NCBI Taxonomy" id="1028688"/>
    <lineage>
        <taxon>Eukaryota</taxon>
        <taxon>Metazoa</taxon>
        <taxon>Spiralia</taxon>
        <taxon>Lophotrochozoa</taxon>
        <taxon>Mollusca</taxon>
        <taxon>Gastropoda</taxon>
        <taxon>Heterobranchia</taxon>
        <taxon>Euthyneura</taxon>
        <taxon>Panpulmonata</taxon>
        <taxon>Eupulmonata</taxon>
        <taxon>Stylommatophora</taxon>
        <taxon>Helicina</taxon>
        <taxon>Arionoidea</taxon>
        <taxon>Arionidae</taxon>
        <taxon>Arion</taxon>
    </lineage>
</organism>
<evidence type="ECO:0000313" key="2">
    <source>
        <dbReference type="EMBL" id="CEK51535.1"/>
    </source>
</evidence>
<protein>
    <submittedName>
        <fullName evidence="2">Uncharacterized protein</fullName>
    </submittedName>
</protein>
<sequence length="89" mass="9865">KKKPELLDKLKRKGREDERKKMEDGNNVKTVNEIDQGKTAELELENHLTVTELDCKSDTLPPATANVANKDGLGNKSQDITTDTTTPTT</sequence>
<reference evidence="2" key="1">
    <citation type="submission" date="2014-12" db="EMBL/GenBank/DDBJ databases">
        <title>Insight into the proteome of Arion vulgaris.</title>
        <authorList>
            <person name="Aradska J."/>
            <person name="Bulat T."/>
            <person name="Smidak R."/>
            <person name="Sarate P."/>
            <person name="Gangsoo J."/>
            <person name="Sialana F."/>
            <person name="Bilban M."/>
            <person name="Lubec G."/>
        </authorList>
    </citation>
    <scope>NUCLEOTIDE SEQUENCE</scope>
    <source>
        <tissue evidence="2">Skin</tissue>
    </source>
</reference>
<evidence type="ECO:0000256" key="1">
    <source>
        <dbReference type="SAM" id="MobiDB-lite"/>
    </source>
</evidence>
<dbReference type="AlphaFoldDB" id="A0A0B6Y7W5"/>
<feature type="region of interest" description="Disordered" evidence="1">
    <location>
        <begin position="1"/>
        <end position="26"/>
    </location>
</feature>
<gene>
    <name evidence="2" type="primary">ORF13665</name>
</gene>